<dbReference type="InterPro" id="IPR003833">
    <property type="entry name" value="CT_C_D"/>
</dbReference>
<sequence length="241" mass="26963">MIYSFLQNGDSAVTVQFKNEISREVNAYVTSLCAEIEQAGIKGVTEYIPTFCSVSVLYDCTEISAKKLKNTLAKILKNIKVASSRKARLFEIPVCYDDCFALDMGNVCEHSHLTRQEVIERHSGRDYLIYMLGFLPGFAYLGGMDESLATPRLDSPRSEIFEGAVGIGGEQTGIYPVVSPGGWQLIGKTPLKVYDKERENPILYSAGDYIRFVPVDLDEFKRIEQQVQSGEYQVKVTEAEL</sequence>
<keyword evidence="1" id="KW-0547">Nucleotide-binding</keyword>
<protein>
    <submittedName>
        <fullName evidence="5">Sensor histidine kinase inhibitor, KipI family</fullName>
    </submittedName>
</protein>
<dbReference type="Gene3D" id="3.30.1360.40">
    <property type="match status" value="1"/>
</dbReference>
<dbReference type="NCBIfam" id="TIGR00370">
    <property type="entry name" value="5-oxoprolinase subunit PxpB"/>
    <property type="match status" value="1"/>
</dbReference>
<evidence type="ECO:0000256" key="3">
    <source>
        <dbReference type="ARBA" id="ARBA00022840"/>
    </source>
</evidence>
<evidence type="ECO:0000313" key="5">
    <source>
        <dbReference type="EMBL" id="SJZ35133.1"/>
    </source>
</evidence>
<feature type="domain" description="Carboxyltransferase" evidence="4">
    <location>
        <begin position="3"/>
        <end position="204"/>
    </location>
</feature>
<reference evidence="5 6" key="1">
    <citation type="submission" date="2017-02" db="EMBL/GenBank/DDBJ databases">
        <authorList>
            <person name="Peterson S.W."/>
        </authorList>
    </citation>
    <scope>NUCLEOTIDE SEQUENCE [LARGE SCALE GENOMIC DNA]</scope>
    <source>
        <strain evidence="5 6">ATCC 51222</strain>
    </source>
</reference>
<dbReference type="GO" id="GO:0005524">
    <property type="term" value="F:ATP binding"/>
    <property type="evidence" value="ECO:0007669"/>
    <property type="project" value="UniProtKB-KW"/>
</dbReference>
<dbReference type="SMART" id="SM00796">
    <property type="entry name" value="AHS1"/>
    <property type="match status" value="1"/>
</dbReference>
<dbReference type="GO" id="GO:0016787">
    <property type="term" value="F:hydrolase activity"/>
    <property type="evidence" value="ECO:0007669"/>
    <property type="project" value="UniProtKB-KW"/>
</dbReference>
<evidence type="ECO:0000256" key="1">
    <source>
        <dbReference type="ARBA" id="ARBA00022741"/>
    </source>
</evidence>
<keyword evidence="6" id="KW-1185">Reference proteome</keyword>
<evidence type="ECO:0000256" key="2">
    <source>
        <dbReference type="ARBA" id="ARBA00022801"/>
    </source>
</evidence>
<dbReference type="PANTHER" id="PTHR34698">
    <property type="entry name" value="5-OXOPROLINASE SUBUNIT B"/>
    <property type="match status" value="1"/>
</dbReference>
<dbReference type="InterPro" id="IPR010016">
    <property type="entry name" value="PxpB"/>
</dbReference>
<dbReference type="RefSeq" id="WP_078767681.1">
    <property type="nucleotide sequence ID" value="NZ_FUWW01000002.1"/>
</dbReference>
<dbReference type="AlphaFoldDB" id="A0A1T4JY89"/>
<dbReference type="Gene3D" id="2.40.100.10">
    <property type="entry name" value="Cyclophilin-like"/>
    <property type="match status" value="1"/>
</dbReference>
<accession>A0A1T4JY89</accession>
<dbReference type="Pfam" id="PF02682">
    <property type="entry name" value="CT_C_D"/>
    <property type="match status" value="1"/>
</dbReference>
<keyword evidence="3" id="KW-0067">ATP-binding</keyword>
<dbReference type="OrthoDB" id="9778567at2"/>
<dbReference type="PANTHER" id="PTHR34698:SF2">
    <property type="entry name" value="5-OXOPROLINASE SUBUNIT B"/>
    <property type="match status" value="1"/>
</dbReference>
<dbReference type="EMBL" id="FUWW01000002">
    <property type="protein sequence ID" value="SJZ35133.1"/>
    <property type="molecule type" value="Genomic_DNA"/>
</dbReference>
<name>A0A1T4JY89_9FIRM</name>
<dbReference type="SUPFAM" id="SSF160467">
    <property type="entry name" value="PH0987 N-terminal domain-like"/>
    <property type="match status" value="1"/>
</dbReference>
<keyword evidence="2" id="KW-0378">Hydrolase</keyword>
<organism evidence="5 6">
    <name type="scientific">Eubacterium coprostanoligenes</name>
    <dbReference type="NCBI Taxonomy" id="290054"/>
    <lineage>
        <taxon>Bacteria</taxon>
        <taxon>Bacillati</taxon>
        <taxon>Bacillota</taxon>
        <taxon>Clostridia</taxon>
        <taxon>Eubacteriales</taxon>
        <taxon>Eubacteriaceae</taxon>
        <taxon>Eubacterium</taxon>
    </lineage>
</organism>
<dbReference type="InterPro" id="IPR029000">
    <property type="entry name" value="Cyclophilin-like_dom_sf"/>
</dbReference>
<dbReference type="STRING" id="290054.SAMN02745114_00171"/>
<proteinExistence type="predicted"/>
<evidence type="ECO:0000259" key="4">
    <source>
        <dbReference type="SMART" id="SM00796"/>
    </source>
</evidence>
<gene>
    <name evidence="5" type="ORF">SAMN02745114_00171</name>
</gene>
<dbReference type="SUPFAM" id="SSF50891">
    <property type="entry name" value="Cyclophilin-like"/>
    <property type="match status" value="1"/>
</dbReference>
<dbReference type="Proteomes" id="UP000190657">
    <property type="component" value="Unassembled WGS sequence"/>
</dbReference>
<evidence type="ECO:0000313" key="6">
    <source>
        <dbReference type="Proteomes" id="UP000190657"/>
    </source>
</evidence>